<feature type="region of interest" description="Disordered" evidence="7">
    <location>
        <begin position="1"/>
        <end position="33"/>
    </location>
</feature>
<dbReference type="EMBL" id="JAPWTJ010000426">
    <property type="protein sequence ID" value="KAJ8978548.1"/>
    <property type="molecule type" value="Genomic_DNA"/>
</dbReference>
<dbReference type="Proteomes" id="UP001162164">
    <property type="component" value="Unassembled WGS sequence"/>
</dbReference>
<protein>
    <recommendedName>
        <fullName evidence="12">RUN and FYVE domain-containing protein 2</fullName>
    </recommendedName>
</protein>
<dbReference type="CDD" id="cd17681">
    <property type="entry name" value="RUN_RUFY1_like"/>
    <property type="match status" value="1"/>
</dbReference>
<comment type="caution">
    <text evidence="10">The sequence shown here is derived from an EMBL/GenBank/DDBJ whole genome shotgun (WGS) entry which is preliminary data.</text>
</comment>
<evidence type="ECO:0000313" key="11">
    <source>
        <dbReference type="Proteomes" id="UP001162164"/>
    </source>
</evidence>
<dbReference type="InterPro" id="IPR047335">
    <property type="entry name" value="RUFY1-3"/>
</dbReference>
<evidence type="ECO:0000256" key="5">
    <source>
        <dbReference type="PROSITE-ProRule" id="PRU00091"/>
    </source>
</evidence>
<feature type="compositionally biased region" description="Polar residues" evidence="7">
    <location>
        <begin position="8"/>
        <end position="33"/>
    </location>
</feature>
<evidence type="ECO:0000313" key="10">
    <source>
        <dbReference type="EMBL" id="KAJ8978548.1"/>
    </source>
</evidence>
<dbReference type="Pfam" id="PF02759">
    <property type="entry name" value="RUN"/>
    <property type="match status" value="1"/>
</dbReference>
<dbReference type="PROSITE" id="PS50178">
    <property type="entry name" value="ZF_FYVE"/>
    <property type="match status" value="1"/>
</dbReference>
<accession>A0ABQ9JLR4</accession>
<gene>
    <name evidence="10" type="ORF">NQ317_009492</name>
</gene>
<feature type="domain" description="RUN" evidence="9">
    <location>
        <begin position="156"/>
        <end position="289"/>
    </location>
</feature>
<dbReference type="Pfam" id="PF01363">
    <property type="entry name" value="FYVE"/>
    <property type="match status" value="1"/>
</dbReference>
<feature type="domain" description="FYVE-type" evidence="8">
    <location>
        <begin position="664"/>
        <end position="718"/>
    </location>
</feature>
<dbReference type="InterPro" id="IPR011011">
    <property type="entry name" value="Znf_FYVE_PHD"/>
</dbReference>
<dbReference type="PANTHER" id="PTHR45956">
    <property type="entry name" value="RUN AND FYVE DOMAIN-CONTAINING PROTEIN 2-LIKE PROTEIN"/>
    <property type="match status" value="1"/>
</dbReference>
<proteinExistence type="predicted"/>
<evidence type="ECO:0000256" key="4">
    <source>
        <dbReference type="ARBA" id="ARBA00023054"/>
    </source>
</evidence>
<dbReference type="SUPFAM" id="SSF140741">
    <property type="entry name" value="RUN domain-like"/>
    <property type="match status" value="1"/>
</dbReference>
<dbReference type="SMART" id="SM00593">
    <property type="entry name" value="RUN"/>
    <property type="match status" value="1"/>
</dbReference>
<feature type="coiled-coil region" evidence="6">
    <location>
        <begin position="345"/>
        <end position="386"/>
    </location>
</feature>
<dbReference type="PANTHER" id="PTHR45956:SF6">
    <property type="entry name" value="RUN DOMAIN-CONTAINING PROTEIN"/>
    <property type="match status" value="1"/>
</dbReference>
<evidence type="ECO:0000256" key="3">
    <source>
        <dbReference type="ARBA" id="ARBA00022833"/>
    </source>
</evidence>
<dbReference type="SMART" id="SM00064">
    <property type="entry name" value="FYVE"/>
    <property type="match status" value="1"/>
</dbReference>
<reference evidence="10" key="1">
    <citation type="journal article" date="2023" name="Insect Mol. Biol.">
        <title>Genome sequencing provides insights into the evolution of gene families encoding plant cell wall-degrading enzymes in longhorned beetles.</title>
        <authorList>
            <person name="Shin N.R."/>
            <person name="Okamura Y."/>
            <person name="Kirsch R."/>
            <person name="Pauchet Y."/>
        </authorList>
    </citation>
    <scope>NUCLEOTIDE SEQUENCE</scope>
    <source>
        <strain evidence="10">MMC_N1</strain>
    </source>
</reference>
<keyword evidence="4 6" id="KW-0175">Coiled coil</keyword>
<feature type="coiled-coil region" evidence="6">
    <location>
        <begin position="516"/>
        <end position="550"/>
    </location>
</feature>
<evidence type="ECO:0000259" key="9">
    <source>
        <dbReference type="PROSITE" id="PS50826"/>
    </source>
</evidence>
<dbReference type="InterPro" id="IPR013083">
    <property type="entry name" value="Znf_RING/FYVE/PHD"/>
</dbReference>
<evidence type="ECO:0000256" key="2">
    <source>
        <dbReference type="ARBA" id="ARBA00022771"/>
    </source>
</evidence>
<dbReference type="PROSITE" id="PS50826">
    <property type="entry name" value="RUN"/>
    <property type="match status" value="1"/>
</dbReference>
<dbReference type="CDD" id="cd15721">
    <property type="entry name" value="FYVE_RUFY1_like"/>
    <property type="match status" value="1"/>
</dbReference>
<name>A0ABQ9JLR4_9CUCU</name>
<organism evidence="10 11">
    <name type="scientific">Molorchus minor</name>
    <dbReference type="NCBI Taxonomy" id="1323400"/>
    <lineage>
        <taxon>Eukaryota</taxon>
        <taxon>Metazoa</taxon>
        <taxon>Ecdysozoa</taxon>
        <taxon>Arthropoda</taxon>
        <taxon>Hexapoda</taxon>
        <taxon>Insecta</taxon>
        <taxon>Pterygota</taxon>
        <taxon>Neoptera</taxon>
        <taxon>Endopterygota</taxon>
        <taxon>Coleoptera</taxon>
        <taxon>Polyphaga</taxon>
        <taxon>Cucujiformia</taxon>
        <taxon>Chrysomeloidea</taxon>
        <taxon>Cerambycidae</taxon>
        <taxon>Lamiinae</taxon>
        <taxon>Monochamini</taxon>
        <taxon>Molorchus</taxon>
    </lineage>
</organism>
<feature type="coiled-coil region" evidence="6">
    <location>
        <begin position="413"/>
        <end position="475"/>
    </location>
</feature>
<dbReference type="InterPro" id="IPR004012">
    <property type="entry name" value="Run_dom"/>
</dbReference>
<keyword evidence="2 5" id="KW-0863">Zinc-finger</keyword>
<evidence type="ECO:0000256" key="7">
    <source>
        <dbReference type="SAM" id="MobiDB-lite"/>
    </source>
</evidence>
<keyword evidence="11" id="KW-1185">Reference proteome</keyword>
<dbReference type="Gene3D" id="3.30.40.10">
    <property type="entry name" value="Zinc/RING finger domain, C3HC4 (zinc finger)"/>
    <property type="match status" value="1"/>
</dbReference>
<dbReference type="SUPFAM" id="SSF57903">
    <property type="entry name" value="FYVE/PHD zinc finger"/>
    <property type="match status" value="1"/>
</dbReference>
<dbReference type="InterPro" id="IPR037213">
    <property type="entry name" value="Run_dom_sf"/>
</dbReference>
<keyword evidence="3" id="KW-0862">Zinc</keyword>
<evidence type="ECO:0000256" key="6">
    <source>
        <dbReference type="SAM" id="Coils"/>
    </source>
</evidence>
<dbReference type="InterPro" id="IPR017455">
    <property type="entry name" value="Znf_FYVE-rel"/>
</dbReference>
<sequence length="725" mass="82641">MAAAGSEDSPTTPITPSNNSFNSERNASRSPSLSSIHNFQWTSLLVTQPGKRKTNRKFKGGNAMEQEMAGAQDTIYLCNFRVSVDGEWLCLKELQDVEFNMQESIIKPLSSPSPEVSVQPFGRDPVVIERSNLVNISKLVVKELIEQSLRYGRMLDSDHMPLQHFFIVLEHVLRHGLRPKKGLLGPKKELWDILQMVEKYAPEAQDITASVRDLPTVRTHMGRARAWLRLALMQKRLADYLKVLIDHKDEALVEYFEPDALMLSDEAIVIIGLLVGLNVIDCNLCVKEEDLDCPQGVIDFSLYLRSSSHVSSDSSNDDEQGDPMTTVLDQKNYIEELNRHLNATVTNLQAKVESLTTTNALMKEDLAIAKNNLLALYEDNKQLRRELGKDVGGYTMGVSGMHVSTGGGGEGHNKIMGSEVEELKQRLEEERKLRQEAENELEIQMCLKAEMEVAMKLLEKDIHEKQDTIISLRRQLDDIKLINLEMYKKLQECEMELTQKGEMECEASLIHKTEFISKLEAKAQSMTETIQTLENKYRESESNRVTVEHQKREIDMQAAQVEEQASNIEGDLKVEKEWRMSLQETMQQDRERISKLQTEIGQLKMIAQKYGQLQEDYYTLKDHNLEQEHTLEELGCQLRDSKLQISDLKEEINKNRPEGAWVKDKSSTNCKACSKEFNLTRRRHHCRNCGEIFCNACSDNSVSLPSSAKPVRVCDDCFMLVVGRV</sequence>
<evidence type="ECO:0008006" key="12">
    <source>
        <dbReference type="Google" id="ProtNLM"/>
    </source>
</evidence>
<evidence type="ECO:0000259" key="8">
    <source>
        <dbReference type="PROSITE" id="PS50178"/>
    </source>
</evidence>
<dbReference type="Gene3D" id="1.20.58.900">
    <property type="match status" value="1"/>
</dbReference>
<keyword evidence="1" id="KW-0479">Metal-binding</keyword>
<dbReference type="InterPro" id="IPR000306">
    <property type="entry name" value="Znf_FYVE"/>
</dbReference>
<evidence type="ECO:0000256" key="1">
    <source>
        <dbReference type="ARBA" id="ARBA00022723"/>
    </source>
</evidence>